<dbReference type="Gene3D" id="3.40.50.720">
    <property type="entry name" value="NAD(P)-binding Rossmann-like Domain"/>
    <property type="match status" value="1"/>
</dbReference>
<dbReference type="AlphaFoldDB" id="A0A9W6KFI8"/>
<comment type="caution">
    <text evidence="3">The sequence shown here is derived from an EMBL/GenBank/DDBJ whole genome shotgun (WGS) entry which is preliminary data.</text>
</comment>
<name>A0A9W6KFI8_9ACTN</name>
<dbReference type="PANTHER" id="PTHR24321">
    <property type="entry name" value="DEHYDROGENASES, SHORT CHAIN"/>
    <property type="match status" value="1"/>
</dbReference>
<keyword evidence="4" id="KW-1185">Reference proteome</keyword>
<comment type="similarity">
    <text evidence="1">Belongs to the short-chain dehydrogenases/reductases (SDR) family.</text>
</comment>
<dbReference type="InterPro" id="IPR036291">
    <property type="entry name" value="NAD(P)-bd_dom_sf"/>
</dbReference>
<accession>A0A9W6KFI8</accession>
<reference evidence="3" key="1">
    <citation type="journal article" date="2014" name="Int. J. Syst. Evol. Microbiol.">
        <title>Complete genome sequence of Corynebacterium casei LMG S-19264T (=DSM 44701T), isolated from a smear-ripened cheese.</title>
        <authorList>
            <consortium name="US DOE Joint Genome Institute (JGI-PGF)"/>
            <person name="Walter F."/>
            <person name="Albersmeier A."/>
            <person name="Kalinowski J."/>
            <person name="Ruckert C."/>
        </authorList>
    </citation>
    <scope>NUCLEOTIDE SEQUENCE</scope>
    <source>
        <strain evidence="3">VKM Ac-1321</strain>
    </source>
</reference>
<organism evidence="3 4">
    <name type="scientific">Dactylosporangium matsuzakiense</name>
    <dbReference type="NCBI Taxonomy" id="53360"/>
    <lineage>
        <taxon>Bacteria</taxon>
        <taxon>Bacillati</taxon>
        <taxon>Actinomycetota</taxon>
        <taxon>Actinomycetes</taxon>
        <taxon>Micromonosporales</taxon>
        <taxon>Micromonosporaceae</taxon>
        <taxon>Dactylosporangium</taxon>
    </lineage>
</organism>
<evidence type="ECO:0000256" key="2">
    <source>
        <dbReference type="ARBA" id="ARBA00023002"/>
    </source>
</evidence>
<gene>
    <name evidence="3" type="ORF">GCM10017581_002640</name>
</gene>
<evidence type="ECO:0000256" key="1">
    <source>
        <dbReference type="ARBA" id="ARBA00006484"/>
    </source>
</evidence>
<dbReference type="SUPFAM" id="SSF51735">
    <property type="entry name" value="NAD(P)-binding Rossmann-fold domains"/>
    <property type="match status" value="1"/>
</dbReference>
<reference evidence="3" key="2">
    <citation type="submission" date="2023-01" db="EMBL/GenBank/DDBJ databases">
        <authorList>
            <person name="Sun Q."/>
            <person name="Evtushenko L."/>
        </authorList>
    </citation>
    <scope>NUCLEOTIDE SEQUENCE</scope>
    <source>
        <strain evidence="3">VKM Ac-1321</strain>
    </source>
</reference>
<dbReference type="Proteomes" id="UP001143480">
    <property type="component" value="Unassembled WGS sequence"/>
</dbReference>
<proteinExistence type="inferred from homology"/>
<protein>
    <submittedName>
        <fullName evidence="3">Short-chain dehydrogenase</fullName>
    </submittedName>
</protein>
<dbReference type="PANTHER" id="PTHR24321:SF8">
    <property type="entry name" value="ESTRADIOL 17-BETA-DEHYDROGENASE 8-RELATED"/>
    <property type="match status" value="1"/>
</dbReference>
<evidence type="ECO:0000313" key="3">
    <source>
        <dbReference type="EMBL" id="GLK98523.1"/>
    </source>
</evidence>
<dbReference type="Pfam" id="PF13561">
    <property type="entry name" value="adh_short_C2"/>
    <property type="match status" value="1"/>
</dbReference>
<sequence length="222" mass="22450">MTGGTRGFGRGITEALAKAGYTTVTVARGDDADVVADVAAPGVAERVLAEHAPAVLVLNAGAVPDIRPVHEQTWESFSAPWEVDVRQAFEWCRAALRGPLAPGSVVVLLSSGAALAGSPRSGGYAGAKAMVRFVARYADEEAARLGLGIRFVALLPGLSPGTGVGNAGADAYSAKQGISVEEFTARLGPVVTPEGAGAAVLAVLDDPGGAYKLSADGLEVLQ</sequence>
<dbReference type="EMBL" id="BSFP01000001">
    <property type="protein sequence ID" value="GLK98523.1"/>
    <property type="molecule type" value="Genomic_DNA"/>
</dbReference>
<evidence type="ECO:0000313" key="4">
    <source>
        <dbReference type="Proteomes" id="UP001143480"/>
    </source>
</evidence>
<dbReference type="GO" id="GO:0016491">
    <property type="term" value="F:oxidoreductase activity"/>
    <property type="evidence" value="ECO:0007669"/>
    <property type="project" value="UniProtKB-KW"/>
</dbReference>
<dbReference type="InterPro" id="IPR002347">
    <property type="entry name" value="SDR_fam"/>
</dbReference>
<keyword evidence="2" id="KW-0560">Oxidoreductase</keyword>